<protein>
    <recommendedName>
        <fullName evidence="2">Helix-hairpin-helix DNA-binding motif class 1 domain-containing protein</fullName>
    </recommendedName>
</protein>
<dbReference type="InterPro" id="IPR004509">
    <property type="entry name" value="Competence_ComEA_HhH"/>
</dbReference>
<dbReference type="Proteomes" id="UP000558113">
    <property type="component" value="Unassembled WGS sequence"/>
</dbReference>
<organism evidence="3 4">
    <name type="scientific">Paenibacillus sacheonensis</name>
    <dbReference type="NCBI Taxonomy" id="742054"/>
    <lineage>
        <taxon>Bacteria</taxon>
        <taxon>Bacillati</taxon>
        <taxon>Bacillota</taxon>
        <taxon>Bacilli</taxon>
        <taxon>Bacillales</taxon>
        <taxon>Paenibacillaceae</taxon>
        <taxon>Paenibacillus</taxon>
    </lineage>
</organism>
<dbReference type="InterPro" id="IPR051675">
    <property type="entry name" value="Endo/Exo/Phosphatase_dom_1"/>
</dbReference>
<dbReference type="GO" id="GO:0003677">
    <property type="term" value="F:DNA binding"/>
    <property type="evidence" value="ECO:0007669"/>
    <property type="project" value="InterPro"/>
</dbReference>
<gene>
    <name evidence="3" type="ORF">GT003_10830</name>
</gene>
<evidence type="ECO:0000313" key="3">
    <source>
        <dbReference type="EMBL" id="NBC69486.1"/>
    </source>
</evidence>
<name>A0A7X4YPT8_9BACL</name>
<feature type="domain" description="Helix-hairpin-helix DNA-binding motif class 1" evidence="2">
    <location>
        <begin position="35"/>
        <end position="54"/>
    </location>
</feature>
<dbReference type="PANTHER" id="PTHR21180:SF32">
    <property type="entry name" value="ENDONUCLEASE_EXONUCLEASE_PHOSPHATASE FAMILY DOMAIN-CONTAINING PROTEIN 1"/>
    <property type="match status" value="1"/>
</dbReference>
<dbReference type="InterPro" id="IPR003583">
    <property type="entry name" value="Hlx-hairpin-Hlx_DNA-bd_motif"/>
</dbReference>
<evidence type="ECO:0000256" key="1">
    <source>
        <dbReference type="SAM" id="MobiDB-lite"/>
    </source>
</evidence>
<dbReference type="Gene3D" id="1.10.150.320">
    <property type="entry name" value="Photosystem II 12 kDa extrinsic protein"/>
    <property type="match status" value="1"/>
</dbReference>
<comment type="caution">
    <text evidence="3">The sequence shown here is derived from an EMBL/GenBank/DDBJ whole genome shotgun (WGS) entry which is preliminary data.</text>
</comment>
<dbReference type="InterPro" id="IPR010994">
    <property type="entry name" value="RuvA_2-like"/>
</dbReference>
<sequence>MPIHDLEQTAGESGAAIEPDASSAGKIDVNHASAAELDALPGIGAAKANAIVADRERNGAFRSADDLQRVKGIGPKLVEKLKSLIVLGT</sequence>
<dbReference type="NCBIfam" id="TIGR00426">
    <property type="entry name" value="competence protein ComEA helix-hairpin-helix repeat region"/>
    <property type="match status" value="1"/>
</dbReference>
<dbReference type="SMART" id="SM00278">
    <property type="entry name" value="HhH1"/>
    <property type="match status" value="2"/>
</dbReference>
<dbReference type="GO" id="GO:0006281">
    <property type="term" value="P:DNA repair"/>
    <property type="evidence" value="ECO:0007669"/>
    <property type="project" value="InterPro"/>
</dbReference>
<evidence type="ECO:0000259" key="2">
    <source>
        <dbReference type="SMART" id="SM00278"/>
    </source>
</evidence>
<dbReference type="AlphaFoldDB" id="A0A7X4YPT8"/>
<accession>A0A7X4YPT8</accession>
<reference evidence="3 4" key="1">
    <citation type="submission" date="2020-01" db="EMBL/GenBank/DDBJ databases">
        <title>Paenibacillus soybeanensis sp. nov. isolated from the nodules of soybean (Glycine max(L.) Merr).</title>
        <authorList>
            <person name="Wang H."/>
        </authorList>
    </citation>
    <scope>NUCLEOTIDE SEQUENCE [LARGE SCALE GENOMIC DNA]</scope>
    <source>
        <strain evidence="3 4">DSM 23054</strain>
    </source>
</reference>
<keyword evidence="4" id="KW-1185">Reference proteome</keyword>
<dbReference type="OrthoDB" id="9790239at2"/>
<dbReference type="PANTHER" id="PTHR21180">
    <property type="entry name" value="ENDONUCLEASE/EXONUCLEASE/PHOSPHATASE FAMILY DOMAIN-CONTAINING PROTEIN 1"/>
    <property type="match status" value="1"/>
</dbReference>
<evidence type="ECO:0000313" key="4">
    <source>
        <dbReference type="Proteomes" id="UP000558113"/>
    </source>
</evidence>
<dbReference type="EMBL" id="JAAAMU010000005">
    <property type="protein sequence ID" value="NBC69486.1"/>
    <property type="molecule type" value="Genomic_DNA"/>
</dbReference>
<proteinExistence type="predicted"/>
<feature type="domain" description="Helix-hairpin-helix DNA-binding motif class 1" evidence="2">
    <location>
        <begin position="65"/>
        <end position="84"/>
    </location>
</feature>
<dbReference type="Pfam" id="PF12836">
    <property type="entry name" value="HHH_3"/>
    <property type="match status" value="1"/>
</dbReference>
<feature type="region of interest" description="Disordered" evidence="1">
    <location>
        <begin position="1"/>
        <end position="23"/>
    </location>
</feature>
<dbReference type="GO" id="GO:0015627">
    <property type="term" value="C:type II protein secretion system complex"/>
    <property type="evidence" value="ECO:0007669"/>
    <property type="project" value="TreeGrafter"/>
</dbReference>
<dbReference type="SUPFAM" id="SSF47781">
    <property type="entry name" value="RuvA domain 2-like"/>
    <property type="match status" value="1"/>
</dbReference>
<dbReference type="GO" id="GO:0015628">
    <property type="term" value="P:protein secretion by the type II secretion system"/>
    <property type="evidence" value="ECO:0007669"/>
    <property type="project" value="TreeGrafter"/>
</dbReference>